<protein>
    <recommendedName>
        <fullName evidence="4">tRNA pseudouridine synthase A</fullName>
        <ecNumber evidence="4">5.4.99.12</ecNumber>
    </recommendedName>
    <alternativeName>
        <fullName evidence="4">tRNA pseudouridine(38-40) synthase</fullName>
    </alternativeName>
    <alternativeName>
        <fullName evidence="4">tRNA pseudouridylate synthase I</fullName>
    </alternativeName>
    <alternativeName>
        <fullName evidence="4">tRNA-uridine isomerase I</fullName>
    </alternativeName>
</protein>
<evidence type="ECO:0000256" key="3">
    <source>
        <dbReference type="ARBA" id="ARBA00023235"/>
    </source>
</evidence>
<dbReference type="InterPro" id="IPR020103">
    <property type="entry name" value="PsdUridine_synth_cat_dom_sf"/>
</dbReference>
<name>A0A4U5TSF8_9FLAO</name>
<dbReference type="Gene3D" id="3.30.70.660">
    <property type="entry name" value="Pseudouridine synthase I, catalytic domain, C-terminal subdomain"/>
    <property type="match status" value="1"/>
</dbReference>
<dbReference type="PANTHER" id="PTHR11142:SF0">
    <property type="entry name" value="TRNA PSEUDOURIDINE SYNTHASE-LIKE 1"/>
    <property type="match status" value="1"/>
</dbReference>
<proteinExistence type="inferred from homology"/>
<dbReference type="RefSeq" id="WP_138932394.1">
    <property type="nucleotide sequence ID" value="NZ_SWMU01000003.1"/>
</dbReference>
<feature type="active site" description="Nucleophile" evidence="4 5">
    <location>
        <position position="57"/>
    </location>
</feature>
<dbReference type="Proteomes" id="UP000306552">
    <property type="component" value="Unassembled WGS sequence"/>
</dbReference>
<feature type="binding site" evidence="4 6">
    <location>
        <position position="116"/>
    </location>
    <ligand>
        <name>substrate</name>
    </ligand>
</feature>
<dbReference type="EMBL" id="SWMU01000003">
    <property type="protein sequence ID" value="TKS56278.1"/>
    <property type="molecule type" value="Genomic_DNA"/>
</dbReference>
<dbReference type="OrthoDB" id="9811823at2"/>
<dbReference type="InterPro" id="IPR020097">
    <property type="entry name" value="PsdUridine_synth_TruA_a/b_dom"/>
</dbReference>
<dbReference type="HAMAP" id="MF_00171">
    <property type="entry name" value="TruA"/>
    <property type="match status" value="1"/>
</dbReference>
<dbReference type="GO" id="GO:0003723">
    <property type="term" value="F:RNA binding"/>
    <property type="evidence" value="ECO:0007669"/>
    <property type="project" value="InterPro"/>
</dbReference>
<dbReference type="SUPFAM" id="SSF55120">
    <property type="entry name" value="Pseudouridine synthase"/>
    <property type="match status" value="1"/>
</dbReference>
<evidence type="ECO:0000256" key="4">
    <source>
        <dbReference type="HAMAP-Rule" id="MF_00171"/>
    </source>
</evidence>
<comment type="catalytic activity">
    <reaction evidence="4 7">
        <text>uridine(38/39/40) in tRNA = pseudouridine(38/39/40) in tRNA</text>
        <dbReference type="Rhea" id="RHEA:22376"/>
        <dbReference type="Rhea" id="RHEA-COMP:10085"/>
        <dbReference type="Rhea" id="RHEA-COMP:10087"/>
        <dbReference type="ChEBI" id="CHEBI:65314"/>
        <dbReference type="ChEBI" id="CHEBI:65315"/>
        <dbReference type="EC" id="5.4.99.12"/>
    </reaction>
</comment>
<evidence type="ECO:0000256" key="2">
    <source>
        <dbReference type="ARBA" id="ARBA00022694"/>
    </source>
</evidence>
<evidence type="ECO:0000256" key="1">
    <source>
        <dbReference type="ARBA" id="ARBA00009375"/>
    </source>
</evidence>
<evidence type="ECO:0000313" key="9">
    <source>
        <dbReference type="EMBL" id="TKS56278.1"/>
    </source>
</evidence>
<organism evidence="9 10">
    <name type="scientific">Mesohalobacter halotolerans</name>
    <dbReference type="NCBI Taxonomy" id="1883405"/>
    <lineage>
        <taxon>Bacteria</taxon>
        <taxon>Pseudomonadati</taxon>
        <taxon>Bacteroidota</taxon>
        <taxon>Flavobacteriia</taxon>
        <taxon>Flavobacteriales</taxon>
        <taxon>Flavobacteriaceae</taxon>
        <taxon>Mesohalobacter</taxon>
    </lineage>
</organism>
<dbReference type="AlphaFoldDB" id="A0A4U5TSF8"/>
<dbReference type="Pfam" id="PF01416">
    <property type="entry name" value="PseudoU_synth_1"/>
    <property type="match status" value="1"/>
</dbReference>
<evidence type="ECO:0000313" key="10">
    <source>
        <dbReference type="Proteomes" id="UP000306552"/>
    </source>
</evidence>
<evidence type="ECO:0000259" key="8">
    <source>
        <dbReference type="Pfam" id="PF01416"/>
    </source>
</evidence>
<dbReference type="PANTHER" id="PTHR11142">
    <property type="entry name" value="PSEUDOURIDYLATE SYNTHASE"/>
    <property type="match status" value="1"/>
</dbReference>
<dbReference type="GO" id="GO:0160147">
    <property type="term" value="F:tRNA pseudouridine(38-40) synthase activity"/>
    <property type="evidence" value="ECO:0007669"/>
    <property type="project" value="UniProtKB-EC"/>
</dbReference>
<keyword evidence="10" id="KW-1185">Reference proteome</keyword>
<evidence type="ECO:0000256" key="7">
    <source>
        <dbReference type="RuleBase" id="RU003792"/>
    </source>
</evidence>
<dbReference type="Gene3D" id="3.30.70.580">
    <property type="entry name" value="Pseudouridine synthase I, catalytic domain, N-terminal subdomain"/>
    <property type="match status" value="1"/>
</dbReference>
<dbReference type="InterPro" id="IPR001406">
    <property type="entry name" value="PsdUridine_synth_TruA"/>
</dbReference>
<dbReference type="InterPro" id="IPR020094">
    <property type="entry name" value="TruA/RsuA/RluB/E/F_N"/>
</dbReference>
<accession>A0A4U5TSF8</accession>
<dbReference type="PIRSF" id="PIRSF001430">
    <property type="entry name" value="tRNA_psdUrid_synth"/>
    <property type="match status" value="1"/>
</dbReference>
<sequence length="259" mass="30169">MQPKRYYYLIALQYLGFRYHGWQIQPDVLTVEKMIKRTLGYIIPDTKPKVMACGRTDAKVSAHKTYIELFSDIEIPNLDIFLGTFNFNLPSDIRALSIKPVSKHFNIIQDSKLKEYHYYFSYGKKMHPFGAALMCMVQDDLDIRLMQKAAKAFRGQHDFYSYTFRPKPKTKTKADVLDCKLVENTELTASFFPERSYVLKVKGTGFKRNQIRLMMGMLIDLGKHKVNYDFFLETLQGHKKIKLEHIAPASGLILKNVEF</sequence>
<dbReference type="InterPro" id="IPR020095">
    <property type="entry name" value="PsdUridine_synth_TruA_C"/>
</dbReference>
<keyword evidence="2 4" id="KW-0819">tRNA processing</keyword>
<dbReference type="EC" id="5.4.99.12" evidence="4"/>
<comment type="caution">
    <text evidence="4">Lacks conserved residue(s) required for the propagation of feature annotation.</text>
</comment>
<comment type="function">
    <text evidence="4">Formation of pseudouridine at positions 38, 39 and 40 in the anticodon stem and loop of transfer RNAs.</text>
</comment>
<gene>
    <name evidence="4" type="primary">truA</name>
    <name evidence="9" type="ORF">FCN74_09755</name>
</gene>
<comment type="subunit">
    <text evidence="4">Homodimer.</text>
</comment>
<reference evidence="9 10" key="1">
    <citation type="submission" date="2019-04" db="EMBL/GenBank/DDBJ databases">
        <title>Psychroflexus halotolerans sp. nov., isolated from a marine solar saltern.</title>
        <authorList>
            <person name="Feng X."/>
        </authorList>
    </citation>
    <scope>NUCLEOTIDE SEQUENCE [LARGE SCALE GENOMIC DNA]</scope>
    <source>
        <strain evidence="9 10">WDS2C27</strain>
    </source>
</reference>
<evidence type="ECO:0000256" key="5">
    <source>
        <dbReference type="PIRSR" id="PIRSR001430-1"/>
    </source>
</evidence>
<comment type="similarity">
    <text evidence="1 4 7">Belongs to the tRNA pseudouridine synthase TruA family.</text>
</comment>
<evidence type="ECO:0000256" key="6">
    <source>
        <dbReference type="PIRSR" id="PIRSR001430-2"/>
    </source>
</evidence>
<dbReference type="GO" id="GO:0031119">
    <property type="term" value="P:tRNA pseudouridine synthesis"/>
    <property type="evidence" value="ECO:0007669"/>
    <property type="project" value="UniProtKB-UniRule"/>
</dbReference>
<keyword evidence="3 4" id="KW-0413">Isomerase</keyword>
<comment type="caution">
    <text evidence="9">The sequence shown here is derived from an EMBL/GenBank/DDBJ whole genome shotgun (WGS) entry which is preliminary data.</text>
</comment>
<feature type="domain" description="Pseudouridine synthase I TruA alpha/beta" evidence="8">
    <location>
        <begin position="149"/>
        <end position="259"/>
    </location>
</feature>